<dbReference type="STRING" id="49390.A0A068UMI6"/>
<proteinExistence type="predicted"/>
<dbReference type="PANTHER" id="PTHR46344:SF26">
    <property type="entry name" value="F-BOX DOMAIN-CONTAINING PROTEIN"/>
    <property type="match status" value="1"/>
</dbReference>
<gene>
    <name evidence="4" type="ORF">GSCOC_T00027930001</name>
</gene>
<dbReference type="Pfam" id="PF25210">
    <property type="entry name" value="Kelch_FKB95"/>
    <property type="match status" value="1"/>
</dbReference>
<name>A0A068UMI6_COFCA</name>
<dbReference type="OrthoDB" id="68328at2759"/>
<dbReference type="Gene3D" id="2.120.10.80">
    <property type="entry name" value="Kelch-type beta propeller"/>
    <property type="match status" value="1"/>
</dbReference>
<dbReference type="GO" id="GO:0009409">
    <property type="term" value="P:response to cold"/>
    <property type="evidence" value="ECO:0007669"/>
    <property type="project" value="EnsemblPlants"/>
</dbReference>
<dbReference type="AlphaFoldDB" id="A0A068UMI6"/>
<evidence type="ECO:0000313" key="4">
    <source>
        <dbReference type="EMBL" id="CDP08823.1"/>
    </source>
</evidence>
<reference evidence="5" key="1">
    <citation type="journal article" date="2014" name="Science">
        <title>The coffee genome provides insight into the convergent evolution of caffeine biosynthesis.</title>
        <authorList>
            <person name="Denoeud F."/>
            <person name="Carretero-Paulet L."/>
            <person name="Dereeper A."/>
            <person name="Droc G."/>
            <person name="Guyot R."/>
            <person name="Pietrella M."/>
            <person name="Zheng C."/>
            <person name="Alberti A."/>
            <person name="Anthony F."/>
            <person name="Aprea G."/>
            <person name="Aury J.M."/>
            <person name="Bento P."/>
            <person name="Bernard M."/>
            <person name="Bocs S."/>
            <person name="Campa C."/>
            <person name="Cenci A."/>
            <person name="Combes M.C."/>
            <person name="Crouzillat D."/>
            <person name="Da Silva C."/>
            <person name="Daddiego L."/>
            <person name="De Bellis F."/>
            <person name="Dussert S."/>
            <person name="Garsmeur O."/>
            <person name="Gayraud T."/>
            <person name="Guignon V."/>
            <person name="Jahn K."/>
            <person name="Jamilloux V."/>
            <person name="Joet T."/>
            <person name="Labadie K."/>
            <person name="Lan T."/>
            <person name="Leclercq J."/>
            <person name="Lepelley M."/>
            <person name="Leroy T."/>
            <person name="Li L.T."/>
            <person name="Librado P."/>
            <person name="Lopez L."/>
            <person name="Munoz A."/>
            <person name="Noel B."/>
            <person name="Pallavicini A."/>
            <person name="Perrotta G."/>
            <person name="Poncet V."/>
            <person name="Pot D."/>
            <person name="Priyono X."/>
            <person name="Rigoreau M."/>
            <person name="Rouard M."/>
            <person name="Rozas J."/>
            <person name="Tranchant-Dubreuil C."/>
            <person name="VanBuren R."/>
            <person name="Zhang Q."/>
            <person name="Andrade A.C."/>
            <person name="Argout X."/>
            <person name="Bertrand B."/>
            <person name="de Kochko A."/>
            <person name="Graziosi G."/>
            <person name="Henry R.J."/>
            <person name="Jayarama X."/>
            <person name="Ming R."/>
            <person name="Nagai C."/>
            <person name="Rounsley S."/>
            <person name="Sankoff D."/>
            <person name="Giuliano G."/>
            <person name="Albert V.A."/>
            <person name="Wincker P."/>
            <person name="Lashermes P."/>
        </authorList>
    </citation>
    <scope>NUCLEOTIDE SEQUENCE [LARGE SCALE GENOMIC DNA]</scope>
    <source>
        <strain evidence="5">cv. DH200-94</strain>
    </source>
</reference>
<keyword evidence="1" id="KW-0880">Kelch repeat</keyword>
<dbReference type="InterPro" id="IPR015915">
    <property type="entry name" value="Kelch-typ_b-propeller"/>
</dbReference>
<dbReference type="EMBL" id="HG739119">
    <property type="protein sequence ID" value="CDP08823.1"/>
    <property type="molecule type" value="Genomic_DNA"/>
</dbReference>
<dbReference type="InterPro" id="IPR001810">
    <property type="entry name" value="F-box_dom"/>
</dbReference>
<dbReference type="SMART" id="SM00256">
    <property type="entry name" value="FBOX"/>
    <property type="match status" value="1"/>
</dbReference>
<feature type="domain" description="F-box" evidence="3">
    <location>
        <begin position="84"/>
        <end position="124"/>
    </location>
</feature>
<keyword evidence="2" id="KW-0677">Repeat</keyword>
<dbReference type="InterPro" id="IPR057499">
    <property type="entry name" value="Kelch_FKB95"/>
</dbReference>
<dbReference type="PhylomeDB" id="A0A068UMI6"/>
<keyword evidence="5" id="KW-1185">Reference proteome</keyword>
<evidence type="ECO:0000256" key="1">
    <source>
        <dbReference type="ARBA" id="ARBA00022441"/>
    </source>
</evidence>
<dbReference type="CDD" id="cd22152">
    <property type="entry name" value="F-box_AtAFR-like"/>
    <property type="match status" value="1"/>
</dbReference>
<dbReference type="Pfam" id="PF00646">
    <property type="entry name" value="F-box"/>
    <property type="match status" value="1"/>
</dbReference>
<dbReference type="SMART" id="SM00612">
    <property type="entry name" value="Kelch"/>
    <property type="match status" value="3"/>
</dbReference>
<dbReference type="OMA" id="CYFACEA"/>
<dbReference type="Proteomes" id="UP000295252">
    <property type="component" value="Chromosome IV"/>
</dbReference>
<dbReference type="InParanoid" id="A0A068UMI6"/>
<dbReference type="InterPro" id="IPR006652">
    <property type="entry name" value="Kelch_1"/>
</dbReference>
<dbReference type="SUPFAM" id="SSF117281">
    <property type="entry name" value="Kelch motif"/>
    <property type="match status" value="1"/>
</dbReference>
<dbReference type="SUPFAM" id="SSF81383">
    <property type="entry name" value="F-box domain"/>
    <property type="match status" value="1"/>
</dbReference>
<evidence type="ECO:0000256" key="2">
    <source>
        <dbReference type="ARBA" id="ARBA00022737"/>
    </source>
</evidence>
<evidence type="ECO:0000259" key="3">
    <source>
        <dbReference type="SMART" id="SM00256"/>
    </source>
</evidence>
<dbReference type="PANTHER" id="PTHR46344">
    <property type="entry name" value="OS02G0202900 PROTEIN"/>
    <property type="match status" value="1"/>
</dbReference>
<sequence length="418" mass="46909">MRREKFVTFPNYFFIPLSLDNFVQDASSRGCFCVIVPGCVLGRVERFSSMESDSDSSTSTEISDGWYDGVRQYDPVQSSLIPGLPDDITFFCLARVPRKYHAVLKCVSKRWRDLVSSEEWYLYRKKHHLEETWIYALCKDELDHLGCYVLDPNRLLSGWKRIQGLPGCCKRRRGMGFEVLGKRVYLIGGCGYIEDATNEAYCYDAGTNCWSEAARLPVARCYFACQAVDNKIFAIGGSDPGSSNLQSLDAYDPQTNCWNSHVDPKVLDDIEDSVVLDGKIYVRCGSSAVSSHVYALAYEPSSGTWEQAAPDMVMGWRGPAIVVNGTLYVLNQTSGTQLIMWQKDTRQWISVRRFSSKWTRPPCRLVAIGEDILIIGKGLSTMVFSTKNAGKMDGIMLSSSFRGLNSDLEVINCRSIAV</sequence>
<organism evidence="4 5">
    <name type="scientific">Coffea canephora</name>
    <name type="common">Robusta coffee</name>
    <dbReference type="NCBI Taxonomy" id="49390"/>
    <lineage>
        <taxon>Eukaryota</taxon>
        <taxon>Viridiplantae</taxon>
        <taxon>Streptophyta</taxon>
        <taxon>Embryophyta</taxon>
        <taxon>Tracheophyta</taxon>
        <taxon>Spermatophyta</taxon>
        <taxon>Magnoliopsida</taxon>
        <taxon>eudicotyledons</taxon>
        <taxon>Gunneridae</taxon>
        <taxon>Pentapetalae</taxon>
        <taxon>asterids</taxon>
        <taxon>lamiids</taxon>
        <taxon>Gentianales</taxon>
        <taxon>Rubiaceae</taxon>
        <taxon>Ixoroideae</taxon>
        <taxon>Gardenieae complex</taxon>
        <taxon>Bertiereae - Coffeeae clade</taxon>
        <taxon>Coffeeae</taxon>
        <taxon>Coffea</taxon>
    </lineage>
</organism>
<protein>
    <recommendedName>
        <fullName evidence="3">F-box domain-containing protein</fullName>
    </recommendedName>
</protein>
<dbReference type="Gramene" id="CDP08823">
    <property type="protein sequence ID" value="CDP08823"/>
    <property type="gene ID" value="GSCOC_T00027930001"/>
</dbReference>
<evidence type="ECO:0000313" key="5">
    <source>
        <dbReference type="Proteomes" id="UP000295252"/>
    </source>
</evidence>
<dbReference type="FunCoup" id="A0A068UMI6">
    <property type="interactions" value="261"/>
</dbReference>
<accession>A0A068UMI6</accession>
<dbReference type="InterPro" id="IPR036047">
    <property type="entry name" value="F-box-like_dom_sf"/>
</dbReference>